<comment type="caution">
    <text evidence="1">The sequence shown here is derived from an EMBL/GenBank/DDBJ whole genome shotgun (WGS) entry which is preliminary data.</text>
</comment>
<organism evidence="1 2">
    <name type="scientific">Trema orientale</name>
    <name type="common">Charcoal tree</name>
    <name type="synonym">Celtis orientalis</name>
    <dbReference type="NCBI Taxonomy" id="63057"/>
    <lineage>
        <taxon>Eukaryota</taxon>
        <taxon>Viridiplantae</taxon>
        <taxon>Streptophyta</taxon>
        <taxon>Embryophyta</taxon>
        <taxon>Tracheophyta</taxon>
        <taxon>Spermatophyta</taxon>
        <taxon>Magnoliopsida</taxon>
        <taxon>eudicotyledons</taxon>
        <taxon>Gunneridae</taxon>
        <taxon>Pentapetalae</taxon>
        <taxon>rosids</taxon>
        <taxon>fabids</taxon>
        <taxon>Rosales</taxon>
        <taxon>Cannabaceae</taxon>
        <taxon>Trema</taxon>
    </lineage>
</organism>
<dbReference type="Proteomes" id="UP000237000">
    <property type="component" value="Unassembled WGS sequence"/>
</dbReference>
<evidence type="ECO:0000313" key="2">
    <source>
        <dbReference type="Proteomes" id="UP000237000"/>
    </source>
</evidence>
<dbReference type="EMBL" id="JXTC01000345">
    <property type="protein sequence ID" value="PON62569.1"/>
    <property type="molecule type" value="Genomic_DNA"/>
</dbReference>
<dbReference type="InParanoid" id="A0A2P5CND2"/>
<dbReference type="AlphaFoldDB" id="A0A2P5CND2"/>
<protein>
    <submittedName>
        <fullName evidence="1">Uncharacterized protein</fullName>
    </submittedName>
</protein>
<name>A0A2P5CND2_TREOI</name>
<keyword evidence="2" id="KW-1185">Reference proteome</keyword>
<proteinExistence type="predicted"/>
<accession>A0A2P5CND2</accession>
<evidence type="ECO:0000313" key="1">
    <source>
        <dbReference type="EMBL" id="PON62569.1"/>
    </source>
</evidence>
<gene>
    <name evidence="1" type="ORF">TorRG33x02_278950</name>
</gene>
<sequence>MGCPCVDRNPGIEWSSAEIFTLTEARDSTAHNSAMFFLELQSSETNISGEKSKSEKKEYLFQVVEVTKSEFGG</sequence>
<reference evidence="2" key="1">
    <citation type="submission" date="2016-06" db="EMBL/GenBank/DDBJ databases">
        <title>Parallel loss of symbiosis genes in relatives of nitrogen-fixing non-legume Parasponia.</title>
        <authorList>
            <person name="Van Velzen R."/>
            <person name="Holmer R."/>
            <person name="Bu F."/>
            <person name="Rutten L."/>
            <person name="Van Zeijl A."/>
            <person name="Liu W."/>
            <person name="Santuari L."/>
            <person name="Cao Q."/>
            <person name="Sharma T."/>
            <person name="Shen D."/>
            <person name="Roswanjaya Y."/>
            <person name="Wardhani T."/>
            <person name="Kalhor M.S."/>
            <person name="Jansen J."/>
            <person name="Van den Hoogen J."/>
            <person name="Gungor B."/>
            <person name="Hartog M."/>
            <person name="Hontelez J."/>
            <person name="Verver J."/>
            <person name="Yang W.-C."/>
            <person name="Schijlen E."/>
            <person name="Repin R."/>
            <person name="Schilthuizen M."/>
            <person name="Schranz E."/>
            <person name="Heidstra R."/>
            <person name="Miyata K."/>
            <person name="Fedorova E."/>
            <person name="Kohlen W."/>
            <person name="Bisseling T."/>
            <person name="Smit S."/>
            <person name="Geurts R."/>
        </authorList>
    </citation>
    <scope>NUCLEOTIDE SEQUENCE [LARGE SCALE GENOMIC DNA]</scope>
    <source>
        <strain evidence="2">cv. RG33-2</strain>
    </source>
</reference>